<dbReference type="STRING" id="447689.BA195_01455"/>
<dbReference type="Pfam" id="PF09697">
    <property type="entry name" value="Porph_ging"/>
    <property type="match status" value="1"/>
</dbReference>
<gene>
    <name evidence="1" type="ORF">BA195_01455</name>
</gene>
<proteinExistence type="predicted"/>
<dbReference type="EMBL" id="MAKX01000001">
    <property type="protein sequence ID" value="OCK43398.1"/>
    <property type="molecule type" value="Genomic_DNA"/>
</dbReference>
<dbReference type="AlphaFoldDB" id="A0A1B9Y0Q2"/>
<evidence type="ECO:0000313" key="1">
    <source>
        <dbReference type="EMBL" id="OCK43398.1"/>
    </source>
</evidence>
<accession>A0A1B9Y0Q2</accession>
<reference evidence="1 2" key="1">
    <citation type="submission" date="2016-06" db="EMBL/GenBank/DDBJ databases">
        <title>Draft Genome Sequence of Tenacibaculum soleae UCD-KL19.</title>
        <authorList>
            <person name="Eisen J.A."/>
            <person name="Coil D.A."/>
            <person name="Lujan K.M."/>
        </authorList>
    </citation>
    <scope>NUCLEOTIDE SEQUENCE [LARGE SCALE GENOMIC DNA]</scope>
    <source>
        <strain evidence="1 2">UCD-KL19</strain>
    </source>
</reference>
<evidence type="ECO:0000313" key="2">
    <source>
        <dbReference type="Proteomes" id="UP000093186"/>
    </source>
</evidence>
<comment type="caution">
    <text evidence="1">The sequence shown here is derived from an EMBL/GenBank/DDBJ whole genome shotgun (WGS) entry which is preliminary data.</text>
</comment>
<keyword evidence="2" id="KW-1185">Reference proteome</keyword>
<organism evidence="1 2">
    <name type="scientific">Tenacibaculum soleae</name>
    <dbReference type="NCBI Taxonomy" id="447689"/>
    <lineage>
        <taxon>Bacteria</taxon>
        <taxon>Pseudomonadati</taxon>
        <taxon>Bacteroidota</taxon>
        <taxon>Flavobacteriia</taxon>
        <taxon>Flavobacteriales</taxon>
        <taxon>Flavobacteriaceae</taxon>
        <taxon>Tenacibaculum</taxon>
    </lineage>
</organism>
<dbReference type="NCBIfam" id="TIGR01200">
    <property type="entry name" value="GLPGLI"/>
    <property type="match status" value="1"/>
</dbReference>
<sequence length="231" mass="26464">MFSQATGEIIYGVKLNLTIDEINEKAKKMNKKYLNKGLIRSIKRMVENSAEVEGILSFSNRVANYKAIEELDNERIYGSGASILEGSSGGDTLYFTSLVSQKNKENDCETLDECYVIENEKPIWQLTQETKKIGGYLCYKAIRTNSEFINFNPVAWYTNEIPLGYGPLDYYGLPGLILELELTAVTFKVKKITLNPKNKIKIKALKGKEITKKEYDKLLRKTFPDFYNYKK</sequence>
<evidence type="ECO:0008006" key="3">
    <source>
        <dbReference type="Google" id="ProtNLM"/>
    </source>
</evidence>
<dbReference type="Proteomes" id="UP000093186">
    <property type="component" value="Unassembled WGS sequence"/>
</dbReference>
<protein>
    <recommendedName>
        <fullName evidence="3">GLPGLI family protein</fullName>
    </recommendedName>
</protein>
<dbReference type="InterPro" id="IPR005901">
    <property type="entry name" value="GLPGLI"/>
</dbReference>
<name>A0A1B9Y0Q2_9FLAO</name>